<accession>A0AAN9FPU7</accession>
<dbReference type="Pfam" id="PF00010">
    <property type="entry name" value="HLH"/>
    <property type="match status" value="1"/>
</dbReference>
<organism evidence="7 8">
    <name type="scientific">Crotalaria pallida</name>
    <name type="common">Smooth rattlebox</name>
    <name type="synonym">Crotalaria striata</name>
    <dbReference type="NCBI Taxonomy" id="3830"/>
    <lineage>
        <taxon>Eukaryota</taxon>
        <taxon>Viridiplantae</taxon>
        <taxon>Streptophyta</taxon>
        <taxon>Embryophyta</taxon>
        <taxon>Tracheophyta</taxon>
        <taxon>Spermatophyta</taxon>
        <taxon>Magnoliopsida</taxon>
        <taxon>eudicotyledons</taxon>
        <taxon>Gunneridae</taxon>
        <taxon>Pentapetalae</taxon>
        <taxon>rosids</taxon>
        <taxon>fabids</taxon>
        <taxon>Fabales</taxon>
        <taxon>Fabaceae</taxon>
        <taxon>Papilionoideae</taxon>
        <taxon>50 kb inversion clade</taxon>
        <taxon>genistoids sensu lato</taxon>
        <taxon>core genistoids</taxon>
        <taxon>Crotalarieae</taxon>
        <taxon>Crotalaria</taxon>
    </lineage>
</organism>
<dbReference type="InterPro" id="IPR047265">
    <property type="entry name" value="PIF1-like_bHLH"/>
</dbReference>
<evidence type="ECO:0000256" key="1">
    <source>
        <dbReference type="ARBA" id="ARBA00004123"/>
    </source>
</evidence>
<dbReference type="Proteomes" id="UP001372338">
    <property type="component" value="Unassembled WGS sequence"/>
</dbReference>
<dbReference type="PANTHER" id="PTHR46807:SF7">
    <property type="entry name" value="BHLH DOMAIN-CONTAINING PROTEIN"/>
    <property type="match status" value="1"/>
</dbReference>
<dbReference type="GO" id="GO:0005634">
    <property type="term" value="C:nucleus"/>
    <property type="evidence" value="ECO:0007669"/>
    <property type="project" value="UniProtKB-SubCell"/>
</dbReference>
<feature type="region of interest" description="Disordered" evidence="5">
    <location>
        <begin position="129"/>
        <end position="216"/>
    </location>
</feature>
<evidence type="ECO:0000256" key="2">
    <source>
        <dbReference type="ARBA" id="ARBA00023015"/>
    </source>
</evidence>
<proteinExistence type="predicted"/>
<dbReference type="PROSITE" id="PS50888">
    <property type="entry name" value="BHLH"/>
    <property type="match status" value="1"/>
</dbReference>
<protein>
    <recommendedName>
        <fullName evidence="6">BHLH domain-containing protein</fullName>
    </recommendedName>
</protein>
<feature type="region of interest" description="Disordered" evidence="5">
    <location>
        <begin position="1"/>
        <end position="36"/>
    </location>
</feature>
<evidence type="ECO:0000256" key="4">
    <source>
        <dbReference type="ARBA" id="ARBA00023242"/>
    </source>
</evidence>
<dbReference type="FunFam" id="4.10.280.10:FF:000004">
    <property type="entry name" value="Basic helix-loop-helix transcription factor"/>
    <property type="match status" value="1"/>
</dbReference>
<dbReference type="EMBL" id="JAYWIO010000003">
    <property type="protein sequence ID" value="KAK7276718.1"/>
    <property type="molecule type" value="Genomic_DNA"/>
</dbReference>
<keyword evidence="3" id="KW-0804">Transcription</keyword>
<evidence type="ECO:0000259" key="6">
    <source>
        <dbReference type="PROSITE" id="PS50888"/>
    </source>
</evidence>
<gene>
    <name evidence="7" type="ORF">RIF29_17863</name>
</gene>
<feature type="region of interest" description="Disordered" evidence="5">
    <location>
        <begin position="54"/>
        <end position="73"/>
    </location>
</feature>
<keyword evidence="2" id="KW-0805">Transcription regulation</keyword>
<dbReference type="GO" id="GO:0010017">
    <property type="term" value="P:red or far-red light signaling pathway"/>
    <property type="evidence" value="ECO:0007669"/>
    <property type="project" value="UniProtKB-ARBA"/>
</dbReference>
<feature type="compositionally biased region" description="Low complexity" evidence="5">
    <location>
        <begin position="140"/>
        <end position="161"/>
    </location>
</feature>
<dbReference type="CDD" id="cd11445">
    <property type="entry name" value="bHLH_AtPIF_like"/>
    <property type="match status" value="1"/>
</dbReference>
<dbReference type="InterPro" id="IPR036638">
    <property type="entry name" value="HLH_DNA-bd_sf"/>
</dbReference>
<dbReference type="InterPro" id="IPR011598">
    <property type="entry name" value="bHLH_dom"/>
</dbReference>
<evidence type="ECO:0000313" key="7">
    <source>
        <dbReference type="EMBL" id="KAK7276718.1"/>
    </source>
</evidence>
<evidence type="ECO:0000313" key="8">
    <source>
        <dbReference type="Proteomes" id="UP001372338"/>
    </source>
</evidence>
<dbReference type="AlphaFoldDB" id="A0AAN9FPU7"/>
<comment type="caution">
    <text evidence="7">The sequence shown here is derived from an EMBL/GenBank/DDBJ whole genome shotgun (WGS) entry which is preliminary data.</text>
</comment>
<comment type="subcellular location">
    <subcellularLocation>
        <location evidence="1">Nucleus</location>
    </subcellularLocation>
</comment>
<dbReference type="SMART" id="SM00353">
    <property type="entry name" value="HLH"/>
    <property type="match status" value="1"/>
</dbReference>
<evidence type="ECO:0000256" key="5">
    <source>
        <dbReference type="SAM" id="MobiDB-lite"/>
    </source>
</evidence>
<dbReference type="GO" id="GO:0003700">
    <property type="term" value="F:DNA-binding transcription factor activity"/>
    <property type="evidence" value="ECO:0007669"/>
    <property type="project" value="InterPro"/>
</dbReference>
<dbReference type="Gene3D" id="4.10.280.10">
    <property type="entry name" value="Helix-loop-helix DNA-binding domain"/>
    <property type="match status" value="1"/>
</dbReference>
<dbReference type="PANTHER" id="PTHR46807">
    <property type="entry name" value="TRANSCRIPTION FACTOR PIF3"/>
    <property type="match status" value="1"/>
</dbReference>
<keyword evidence="8" id="KW-1185">Reference proteome</keyword>
<reference evidence="7 8" key="1">
    <citation type="submission" date="2024-01" db="EMBL/GenBank/DDBJ databases">
        <title>The genomes of 5 underutilized Papilionoideae crops provide insights into root nodulation and disease resistanc.</title>
        <authorList>
            <person name="Yuan L."/>
        </authorList>
    </citation>
    <scope>NUCLEOTIDE SEQUENCE [LARGE SCALE GENOMIC DNA]</scope>
    <source>
        <strain evidence="7">ZHUSHIDOU_FW_LH</strain>
        <tissue evidence="7">Leaf</tissue>
    </source>
</reference>
<feature type="compositionally biased region" description="Basic and acidic residues" evidence="5">
    <location>
        <begin position="202"/>
        <end position="216"/>
    </location>
</feature>
<keyword evidence="4" id="KW-0539">Nucleus</keyword>
<dbReference type="InterPro" id="IPR044273">
    <property type="entry name" value="PIF3-like"/>
</dbReference>
<sequence length="403" mass="44199">MRPSYVQEFQTNPMPVPRFHVPDSSKQTNDFGGSRKVPKFSHFSAPLNVSSVSANAHPRKKVSANNKSQNEAKECSVMTVGSSHCGSNHIPQEPDVSWVSSSVGWATTTLSAETEAARDYNQRTVSWSEKGKSEMVKPNLTSSSGGSGSSLGKTCSLSTGTIGQKRKGTDVEESEEQSEATELKSGIGNKASQQAGSSRRNRAAEVHNLSERRRRDRINEKMRALQQLIPNSNKTDKASMLEEAIEYLKSLQLQLQVMWMGAGMSPMMFPGIQHYMSQMSMGMNAPSLPSIQNSMQLPRVPLDQSISLPQTPNQNVMCQNPVLGAFNYQNQMQNSFLAEQYARYMSYQLMQSATQPMNAYRYGPQAVQNSQTMMTPSSNSGPMSGAANIDDVMSGKMGSSTFN</sequence>
<feature type="domain" description="BHLH" evidence="6">
    <location>
        <begin position="202"/>
        <end position="251"/>
    </location>
</feature>
<dbReference type="GO" id="GO:0046983">
    <property type="term" value="F:protein dimerization activity"/>
    <property type="evidence" value="ECO:0007669"/>
    <property type="project" value="InterPro"/>
</dbReference>
<dbReference type="SUPFAM" id="SSF47459">
    <property type="entry name" value="HLH, helix-loop-helix DNA-binding domain"/>
    <property type="match status" value="1"/>
</dbReference>
<evidence type="ECO:0000256" key="3">
    <source>
        <dbReference type="ARBA" id="ARBA00023163"/>
    </source>
</evidence>
<name>A0AAN9FPU7_CROPI</name>